<keyword evidence="6" id="KW-0808">Transferase</keyword>
<dbReference type="PANTHER" id="PTHR42743:SF11">
    <property type="entry name" value="AMINODEOXYCHORISMATE LYASE"/>
    <property type="match status" value="1"/>
</dbReference>
<evidence type="ECO:0000256" key="5">
    <source>
        <dbReference type="RuleBase" id="RU004516"/>
    </source>
</evidence>
<dbReference type="EMBL" id="LBQB01000005">
    <property type="protein sequence ID" value="KKP69579.1"/>
    <property type="molecule type" value="Genomic_DNA"/>
</dbReference>
<reference evidence="6 7" key="1">
    <citation type="journal article" date="2015" name="Nature">
        <title>rRNA introns, odd ribosomes, and small enigmatic genomes across a large radiation of phyla.</title>
        <authorList>
            <person name="Brown C.T."/>
            <person name="Hug L.A."/>
            <person name="Thomas B.C."/>
            <person name="Sharon I."/>
            <person name="Castelle C.J."/>
            <person name="Singh A."/>
            <person name="Wilkins M.J."/>
            <person name="Williams K.H."/>
            <person name="Banfield J.F."/>
        </authorList>
    </citation>
    <scope>NUCLEOTIDE SEQUENCE [LARGE SCALE GENOMIC DNA]</scope>
</reference>
<evidence type="ECO:0000256" key="2">
    <source>
        <dbReference type="ARBA" id="ARBA00009320"/>
    </source>
</evidence>
<comment type="cofactor">
    <cofactor evidence="1 5">
        <name>pyridoxal 5'-phosphate</name>
        <dbReference type="ChEBI" id="CHEBI:597326"/>
    </cofactor>
</comment>
<keyword evidence="3 5" id="KW-0663">Pyridoxal phosphate</keyword>
<dbReference type="SUPFAM" id="SSF56752">
    <property type="entry name" value="D-aminoacid aminotransferase-like PLP-dependent enzymes"/>
    <property type="match status" value="1"/>
</dbReference>
<evidence type="ECO:0000256" key="4">
    <source>
        <dbReference type="RuleBase" id="RU004106"/>
    </source>
</evidence>
<dbReference type="CDD" id="cd00449">
    <property type="entry name" value="PLPDE_IV"/>
    <property type="match status" value="1"/>
</dbReference>
<dbReference type="Proteomes" id="UP000034581">
    <property type="component" value="Unassembled WGS sequence"/>
</dbReference>
<dbReference type="Gene3D" id="3.30.470.10">
    <property type="match status" value="1"/>
</dbReference>
<dbReference type="GO" id="GO:0005829">
    <property type="term" value="C:cytosol"/>
    <property type="evidence" value="ECO:0007669"/>
    <property type="project" value="TreeGrafter"/>
</dbReference>
<accession>A0A0G0BJE2</accession>
<evidence type="ECO:0000256" key="3">
    <source>
        <dbReference type="ARBA" id="ARBA00022898"/>
    </source>
</evidence>
<dbReference type="PROSITE" id="PS00770">
    <property type="entry name" value="AA_TRANSFER_CLASS_4"/>
    <property type="match status" value="1"/>
</dbReference>
<organism evidence="6 7">
    <name type="scientific">candidate division CPR3 bacterium GW2011_GWF2_35_18</name>
    <dbReference type="NCBI Taxonomy" id="1618350"/>
    <lineage>
        <taxon>Bacteria</taxon>
        <taxon>Bacteria division CPR3</taxon>
    </lineage>
</organism>
<protein>
    <submittedName>
        <fullName evidence="6">Aminotransferase, class IV</fullName>
    </submittedName>
</protein>
<comment type="similarity">
    <text evidence="2 4">Belongs to the class-IV pyridoxal-phosphate-dependent aminotransferase family.</text>
</comment>
<dbReference type="GO" id="GO:0008483">
    <property type="term" value="F:transaminase activity"/>
    <property type="evidence" value="ECO:0007669"/>
    <property type="project" value="UniProtKB-KW"/>
</dbReference>
<dbReference type="STRING" id="1618350.UR67_C0005G0068"/>
<proteinExistence type="inferred from homology"/>
<dbReference type="Gene3D" id="3.20.10.10">
    <property type="entry name" value="D-amino Acid Aminotransferase, subunit A, domain 2"/>
    <property type="match status" value="1"/>
</dbReference>
<dbReference type="InterPro" id="IPR001544">
    <property type="entry name" value="Aminotrans_IV"/>
</dbReference>
<sequence>MIGPNFIFNYRLKPINEANISIDDLNFSYGFGVYETLKIRQGVIFFPEMHVNRLMNSAKIIKLEHSFQEKKILRSLENLQKSNRLVNSNLKIMIIGGEKVEQSNLYIFALNPLFVDDKFYKKGIKVITYYGERIFPQAKTLNMLLSVLSYREAKIQGAYDAVFVNKENFITEGTRTNIFFTDNQNIYTPSKKHVLEGVTKITLEKVAQEAGIKIIEKDLELKDLDKYTGYFLTSTSSKVLPITTINNLTFKIPEIVREMREKYNDFLNNYQKLKLKRRDYK</sequence>
<dbReference type="AlphaFoldDB" id="A0A0G0BJE2"/>
<dbReference type="InterPro" id="IPR018300">
    <property type="entry name" value="Aminotrans_IV_CS"/>
</dbReference>
<gene>
    <name evidence="6" type="ORF">UR67_C0005G0068</name>
</gene>
<keyword evidence="6" id="KW-0032">Aminotransferase</keyword>
<evidence type="ECO:0000313" key="7">
    <source>
        <dbReference type="Proteomes" id="UP000034581"/>
    </source>
</evidence>
<dbReference type="PANTHER" id="PTHR42743">
    <property type="entry name" value="AMINO-ACID AMINOTRANSFERASE"/>
    <property type="match status" value="1"/>
</dbReference>
<dbReference type="GO" id="GO:0046394">
    <property type="term" value="P:carboxylic acid biosynthetic process"/>
    <property type="evidence" value="ECO:0007669"/>
    <property type="project" value="UniProtKB-ARBA"/>
</dbReference>
<evidence type="ECO:0000256" key="1">
    <source>
        <dbReference type="ARBA" id="ARBA00001933"/>
    </source>
</evidence>
<evidence type="ECO:0000313" key="6">
    <source>
        <dbReference type="EMBL" id="KKP69579.1"/>
    </source>
</evidence>
<dbReference type="InterPro" id="IPR043132">
    <property type="entry name" value="BCAT-like_C"/>
</dbReference>
<dbReference type="InterPro" id="IPR036038">
    <property type="entry name" value="Aminotransferase-like"/>
</dbReference>
<dbReference type="InterPro" id="IPR043131">
    <property type="entry name" value="BCAT-like_N"/>
</dbReference>
<dbReference type="Pfam" id="PF01063">
    <property type="entry name" value="Aminotran_4"/>
    <property type="match status" value="1"/>
</dbReference>
<dbReference type="InterPro" id="IPR050571">
    <property type="entry name" value="Class-IV_PLP-Dep_Aminotrnsfr"/>
</dbReference>
<dbReference type="GO" id="GO:0008652">
    <property type="term" value="P:amino acid biosynthetic process"/>
    <property type="evidence" value="ECO:0007669"/>
    <property type="project" value="UniProtKB-ARBA"/>
</dbReference>
<dbReference type="FunFam" id="3.20.10.10:FF:000002">
    <property type="entry name" value="D-alanine aminotransferase"/>
    <property type="match status" value="1"/>
</dbReference>
<comment type="caution">
    <text evidence="6">The sequence shown here is derived from an EMBL/GenBank/DDBJ whole genome shotgun (WGS) entry which is preliminary data.</text>
</comment>
<name>A0A0G0BJE2_UNCC3</name>